<proteinExistence type="predicted"/>
<accession>A0A1E4QYF9</accession>
<evidence type="ECO:0000313" key="1">
    <source>
        <dbReference type="EMBL" id="ODV53241.1"/>
    </source>
</evidence>
<sequence>MSKRDNQVLVKQEYGDKFKPLLQRIKERVKNLTRGKEKGIVHAKTKASFILRDNGDINTVASKLAQSKLSKGGASTDVSTQSITVTNTKKITADEIIINNHKLNNMLYEYTDLKMVQNNEQKLVTGLSLETTVLTKSWEPDLGKYVMIRRPARFAMFSPELNVADVPKSLSINTDIEKEFNDMVDIEKAANKFNEFAEGGE</sequence>
<dbReference type="Proteomes" id="UP000094784">
    <property type="component" value="Unassembled WGS sequence"/>
</dbReference>
<reference evidence="1 2" key="1">
    <citation type="submission" date="2016-09" db="EMBL/GenBank/DDBJ databases">
        <title>Draft genome sequence of the soil isolate, Lysinibacillus fusiformis M5, a potential hypoxanthine producer.</title>
        <authorList>
            <person name="Gallegos-Monterrosa R."/>
            <person name="Maroti G."/>
            <person name="Balint B."/>
            <person name="Kovacs A.T."/>
        </authorList>
    </citation>
    <scope>NUCLEOTIDE SEQUENCE [LARGE SCALE GENOMIC DNA]</scope>
    <source>
        <strain evidence="1 2">M5</strain>
    </source>
</reference>
<name>A0A1E4QYF9_9BACI</name>
<dbReference type="RefSeq" id="WP_069483484.1">
    <property type="nucleotide sequence ID" value="NZ_CP130331.1"/>
</dbReference>
<organism evidence="1 2">
    <name type="scientific">Lysinibacillus fusiformis</name>
    <dbReference type="NCBI Taxonomy" id="28031"/>
    <lineage>
        <taxon>Bacteria</taxon>
        <taxon>Bacillati</taxon>
        <taxon>Bacillota</taxon>
        <taxon>Bacilli</taxon>
        <taxon>Bacillales</taxon>
        <taxon>Bacillaceae</taxon>
        <taxon>Lysinibacillus</taxon>
    </lineage>
</organism>
<gene>
    <name evidence="1" type="ORF">BG258_23345</name>
</gene>
<protein>
    <submittedName>
        <fullName evidence="1">Uncharacterized protein</fullName>
    </submittedName>
</protein>
<comment type="caution">
    <text evidence="1">The sequence shown here is derived from an EMBL/GenBank/DDBJ whole genome shotgun (WGS) entry which is preliminary data.</text>
</comment>
<dbReference type="AlphaFoldDB" id="A0A1E4QYF9"/>
<dbReference type="EMBL" id="MECQ01000008">
    <property type="protein sequence ID" value="ODV53241.1"/>
    <property type="molecule type" value="Genomic_DNA"/>
</dbReference>
<evidence type="ECO:0000313" key="2">
    <source>
        <dbReference type="Proteomes" id="UP000094784"/>
    </source>
</evidence>